<name>A0A0A2XIK2_9PAST</name>
<evidence type="ECO:0000313" key="2">
    <source>
        <dbReference type="Proteomes" id="UP000030526"/>
    </source>
</evidence>
<evidence type="ECO:0000313" key="1">
    <source>
        <dbReference type="EMBL" id="KGQ32003.1"/>
    </source>
</evidence>
<dbReference type="AlphaFoldDB" id="A0A0A2XIK2"/>
<comment type="caution">
    <text evidence="1">The sequence shown here is derived from an EMBL/GenBank/DDBJ whole genome shotgun (WGS) entry which is preliminary data.</text>
</comment>
<reference evidence="1 2" key="1">
    <citation type="submission" date="2014-08" db="EMBL/GenBank/DDBJ databases">
        <title>Chaperone-usher fimbriae in a diverse selection of Gallibacterium genomes.</title>
        <authorList>
            <person name="Kudirkiene E."/>
            <person name="Bager R.J."/>
            <person name="Johnson T.J."/>
            <person name="Bojesen A.M."/>
        </authorList>
    </citation>
    <scope>NUCLEOTIDE SEQUENCE [LARGE SCALE GENOMIC DNA]</scope>
    <source>
        <strain evidence="1 2">20558/3kl.</strain>
    </source>
</reference>
<dbReference type="RefSeq" id="WP_039083993.1">
    <property type="nucleotide sequence ID" value="NZ_JPXS01000026.1"/>
</dbReference>
<organism evidence="1 2">
    <name type="scientific">Gallibacterium anatis</name>
    <dbReference type="NCBI Taxonomy" id="750"/>
    <lineage>
        <taxon>Bacteria</taxon>
        <taxon>Pseudomonadati</taxon>
        <taxon>Pseudomonadota</taxon>
        <taxon>Gammaproteobacteria</taxon>
        <taxon>Pasteurellales</taxon>
        <taxon>Pasteurellaceae</taxon>
        <taxon>Gallibacterium</taxon>
    </lineage>
</organism>
<accession>A0A0A2XIK2</accession>
<dbReference type="EMBL" id="JPXS01000026">
    <property type="protein sequence ID" value="KGQ32003.1"/>
    <property type="molecule type" value="Genomic_DNA"/>
</dbReference>
<dbReference type="Proteomes" id="UP000030526">
    <property type="component" value="Unassembled WGS sequence"/>
</dbReference>
<gene>
    <name evidence="1" type="ORF">JP32_05785</name>
</gene>
<sequence length="109" mass="12234">MKKFILTLILLPMLGYGYTGKIDFETKGLSINGSGAQKQKCEFKFENTPKQYAQCLVKYAREGSVECPSNFKIFTIGKTCLTLTKLSADDIGEIEYSIFDEKGNVLNEE</sequence>
<protein>
    <submittedName>
        <fullName evidence="1">Uncharacterized protein</fullName>
    </submittedName>
</protein>
<proteinExistence type="predicted"/>